<comment type="function">
    <text evidence="17">Required for efficient N-glycosylation. Necessary for maintaining optimal levels of dolichol-linked oligosaccharides. Hydrolyzes dolichyl pyrophosphate at a very high rate and dolichyl monophosphate at a much lower rate. Does not act on phosphatidate.</text>
</comment>
<dbReference type="SUPFAM" id="SSF50729">
    <property type="entry name" value="PH domain-like"/>
    <property type="match status" value="1"/>
</dbReference>
<evidence type="ECO:0000256" key="20">
    <source>
        <dbReference type="ARBA" id="ARBA00047349"/>
    </source>
</evidence>
<dbReference type="InterPro" id="IPR003959">
    <property type="entry name" value="ATPase_AAA_core"/>
</dbReference>
<keyword evidence="14" id="KW-0496">Mitochondrion</keyword>
<evidence type="ECO:0000256" key="23">
    <source>
        <dbReference type="SAM" id="Phobius"/>
    </source>
</evidence>
<dbReference type="PANTHER" id="PTHR23070">
    <property type="entry name" value="BCS1 AAA-TYPE ATPASE"/>
    <property type="match status" value="1"/>
</dbReference>
<evidence type="ECO:0000313" key="26">
    <source>
        <dbReference type="Proteomes" id="UP000790347"/>
    </source>
</evidence>
<keyword evidence="15 23" id="KW-0472">Membrane</keyword>
<dbReference type="SMART" id="SM01024">
    <property type="entry name" value="BCS1_N"/>
    <property type="match status" value="1"/>
</dbReference>
<evidence type="ECO:0000256" key="7">
    <source>
        <dbReference type="ARBA" id="ARBA00016942"/>
    </source>
</evidence>
<evidence type="ECO:0000256" key="21">
    <source>
        <dbReference type="ARBA" id="ARBA00048778"/>
    </source>
</evidence>
<dbReference type="InterPro" id="IPR036938">
    <property type="entry name" value="PAP2/HPO_sf"/>
</dbReference>
<evidence type="ECO:0000256" key="15">
    <source>
        <dbReference type="ARBA" id="ARBA00023136"/>
    </source>
</evidence>
<dbReference type="Pfam" id="PF16457">
    <property type="entry name" value="PH_12"/>
    <property type="match status" value="1"/>
</dbReference>
<dbReference type="Proteomes" id="UP000790347">
    <property type="component" value="Unassembled WGS sequence"/>
</dbReference>
<dbReference type="InterPro" id="IPR024574">
    <property type="entry name" value="ELMO_ARM"/>
</dbReference>
<feature type="transmembrane region" description="Helical" evidence="23">
    <location>
        <begin position="20"/>
        <end position="42"/>
    </location>
</feature>
<evidence type="ECO:0000256" key="5">
    <source>
        <dbReference type="ARBA" id="ARBA00012508"/>
    </source>
</evidence>
<dbReference type="InterPro" id="IPR027417">
    <property type="entry name" value="P-loop_NTPase"/>
</dbReference>
<dbReference type="Pfam" id="PF25426">
    <property type="entry name" value="AAA_lid_BCS1"/>
    <property type="match status" value="1"/>
</dbReference>
<evidence type="ECO:0000256" key="10">
    <source>
        <dbReference type="ARBA" id="ARBA00022792"/>
    </source>
</evidence>
<dbReference type="EMBL" id="ASGP02000001">
    <property type="protein sequence ID" value="KAH9527095.1"/>
    <property type="molecule type" value="Genomic_DNA"/>
</dbReference>
<evidence type="ECO:0000256" key="17">
    <source>
        <dbReference type="ARBA" id="ARBA00024907"/>
    </source>
</evidence>
<dbReference type="InterPro" id="IPR003593">
    <property type="entry name" value="AAA+_ATPase"/>
</dbReference>
<dbReference type="EC" id="3.6.1.43" evidence="5"/>
<feature type="domain" description="ELMO" evidence="24">
    <location>
        <begin position="637"/>
        <end position="795"/>
    </location>
</feature>
<dbReference type="GO" id="GO:0005743">
    <property type="term" value="C:mitochondrial inner membrane"/>
    <property type="evidence" value="ECO:0007669"/>
    <property type="project" value="UniProtKB-SubCell"/>
</dbReference>
<feature type="region of interest" description="Disordered" evidence="22">
    <location>
        <begin position="602"/>
        <end position="633"/>
    </location>
</feature>
<evidence type="ECO:0000256" key="14">
    <source>
        <dbReference type="ARBA" id="ARBA00023128"/>
    </source>
</evidence>
<dbReference type="GO" id="GO:0005524">
    <property type="term" value="F:ATP binding"/>
    <property type="evidence" value="ECO:0007669"/>
    <property type="project" value="UniProtKB-KW"/>
</dbReference>
<dbReference type="GO" id="GO:0016887">
    <property type="term" value="F:ATP hydrolysis activity"/>
    <property type="evidence" value="ECO:0007669"/>
    <property type="project" value="InterPro"/>
</dbReference>
<reference evidence="25" key="2">
    <citation type="journal article" date="2022" name="Res Sq">
        <title>Comparative Genomics Reveals Insights into the Divergent Evolution of Astigmatic Mites and Household Pest Adaptations.</title>
        <authorList>
            <person name="Xiong Q."/>
            <person name="Wan A.T.-Y."/>
            <person name="Liu X.-Y."/>
            <person name="Fung C.S.-H."/>
            <person name="Xiao X."/>
            <person name="Malainual N."/>
            <person name="Hou J."/>
            <person name="Wang L."/>
            <person name="Wang M."/>
            <person name="Yang K."/>
            <person name="Cui Y."/>
            <person name="Leung E."/>
            <person name="Nong W."/>
            <person name="Shin S.-K."/>
            <person name="Au S."/>
            <person name="Jeong K.Y."/>
            <person name="Chew F.T."/>
            <person name="Hui J."/>
            <person name="Leung T.F."/>
            <person name="Tungtrongchitr A."/>
            <person name="Zhong N."/>
            <person name="Liu Z."/>
            <person name="Tsui S."/>
        </authorList>
    </citation>
    <scope>NUCLEOTIDE SEQUENCE</scope>
    <source>
        <strain evidence="25">Derf</strain>
        <tissue evidence="25">Whole organism</tissue>
    </source>
</reference>
<dbReference type="Pfam" id="PF01569">
    <property type="entry name" value="PAP2"/>
    <property type="match status" value="1"/>
</dbReference>
<evidence type="ECO:0000313" key="25">
    <source>
        <dbReference type="EMBL" id="KAH9527095.1"/>
    </source>
</evidence>
<dbReference type="Pfam" id="PF04727">
    <property type="entry name" value="ELMO_CED12"/>
    <property type="match status" value="1"/>
</dbReference>
<evidence type="ECO:0000259" key="24">
    <source>
        <dbReference type="PROSITE" id="PS51335"/>
    </source>
</evidence>
<organism evidence="25 26">
    <name type="scientific">Dermatophagoides farinae</name>
    <name type="common">American house dust mite</name>
    <dbReference type="NCBI Taxonomy" id="6954"/>
    <lineage>
        <taxon>Eukaryota</taxon>
        <taxon>Metazoa</taxon>
        <taxon>Ecdysozoa</taxon>
        <taxon>Arthropoda</taxon>
        <taxon>Chelicerata</taxon>
        <taxon>Arachnida</taxon>
        <taxon>Acari</taxon>
        <taxon>Acariformes</taxon>
        <taxon>Sarcoptiformes</taxon>
        <taxon>Astigmata</taxon>
        <taxon>Psoroptidia</taxon>
        <taxon>Analgoidea</taxon>
        <taxon>Pyroglyphidae</taxon>
        <taxon>Dermatophagoidinae</taxon>
        <taxon>Dermatophagoides</taxon>
    </lineage>
</organism>
<dbReference type="InterPro" id="IPR001849">
    <property type="entry name" value="PH_domain"/>
</dbReference>
<dbReference type="GO" id="GO:0047874">
    <property type="term" value="F:dolichyldiphosphatase activity"/>
    <property type="evidence" value="ECO:0007669"/>
    <property type="project" value="UniProtKB-EC"/>
</dbReference>
<comment type="catalytic activity">
    <reaction evidence="21">
        <text>ATP + H2O = ADP + phosphate + H(+)</text>
        <dbReference type="Rhea" id="RHEA:13065"/>
        <dbReference type="ChEBI" id="CHEBI:15377"/>
        <dbReference type="ChEBI" id="CHEBI:15378"/>
        <dbReference type="ChEBI" id="CHEBI:30616"/>
        <dbReference type="ChEBI" id="CHEBI:43474"/>
        <dbReference type="ChEBI" id="CHEBI:456216"/>
    </reaction>
    <physiologicalReaction direction="left-to-right" evidence="21">
        <dbReference type="Rhea" id="RHEA:13066"/>
    </physiologicalReaction>
</comment>
<dbReference type="Pfam" id="PF00004">
    <property type="entry name" value="AAA"/>
    <property type="match status" value="1"/>
</dbReference>
<evidence type="ECO:0000256" key="16">
    <source>
        <dbReference type="ARBA" id="ARBA00024863"/>
    </source>
</evidence>
<dbReference type="Pfam" id="PF11841">
    <property type="entry name" value="ELMO_ARM"/>
    <property type="match status" value="1"/>
</dbReference>
<evidence type="ECO:0000256" key="2">
    <source>
        <dbReference type="ARBA" id="ARBA00004434"/>
    </source>
</evidence>
<dbReference type="CDD" id="cd03382">
    <property type="entry name" value="PAP2_dolichyldiphosphatase"/>
    <property type="match status" value="1"/>
</dbReference>
<keyword evidence="13 23" id="KW-1133">Transmembrane helix</keyword>
<accession>A0A922LCU8</accession>
<comment type="similarity">
    <text evidence="3">Belongs to the dolichyldiphosphatase family.</text>
</comment>
<dbReference type="InterPro" id="IPR057495">
    <property type="entry name" value="AAA_lid_BCS1"/>
</dbReference>
<dbReference type="SUPFAM" id="SSF52540">
    <property type="entry name" value="P-loop containing nucleoside triphosphate hydrolases"/>
    <property type="match status" value="1"/>
</dbReference>
<keyword evidence="26" id="KW-1185">Reference proteome</keyword>
<keyword evidence="10" id="KW-0999">Mitochondrion inner membrane</keyword>
<comment type="caution">
    <text evidence="25">The sequence shown here is derived from an EMBL/GenBank/DDBJ whole genome shotgun (WGS) entry which is preliminary data.</text>
</comment>
<dbReference type="Pfam" id="PF08740">
    <property type="entry name" value="BCS1_N"/>
    <property type="match status" value="1"/>
</dbReference>
<evidence type="ECO:0000256" key="3">
    <source>
        <dbReference type="ARBA" id="ARBA00005518"/>
    </source>
</evidence>
<proteinExistence type="inferred from homology"/>
<name>A0A922LCU8_DERFA</name>
<evidence type="ECO:0000256" key="13">
    <source>
        <dbReference type="ARBA" id="ARBA00022989"/>
    </source>
</evidence>
<dbReference type="Gene3D" id="3.40.50.300">
    <property type="entry name" value="P-loop containing nucleotide triphosphate hydrolases"/>
    <property type="match status" value="1"/>
</dbReference>
<sequence length="1434" mass="165481">MSEEWKTLSLTLVVYPKGDLYGNFLAFVSLLPFAIIIAFFTLTIFVRDIHVILFFIGQLINEAINYLLKNHVQADRPANKFRDQFTSSGSSSSSSYGWPSSHCQFMAFFVTYSSFCVCFRLSRLKPYWFCFMLICIDLISFAFVFHSRTYLLYHHVHQCIHGAMIGTIMAIIWYALVQFIFEPIIHHYVINSSINQFFGLCSIYLPLDDGQQKHYKYRKDNSGAGGGGNSLIKFAIQLHPELKDENKSSDKLNWFLYQLPKGQKTSIQSIIDYSREFWNLDPKKEYSLIMTLDETQHLFRFITEEHQYRSCFTQGAVIELYYSVRYVVSKLLEEFQQSLREWTCQDRLPLLKKICVYASDQAFVAEFDEQKGFQLLITSFVANKFNEFELHYILDIIAKIMEHDIIRWFGQTAVIEKNFIERIIELISSNRFMILVQPSQQQQQQQSNHLSMSAPMIPDAERRILILSLSILESAILNAAKLFLPIIREQLPIKKLSLLLEHEKYPDIQQNVLALINAIIQNLDPSKRRDQFRIFKETILRYVTDNGSEITHQLYVLQTLLLRSYDEQLTKVATPEQTNEKWREIRRNYDSEMDNLIKNQFNTNSTTTTTTANQSSNTSTGSGLNRSNSTVSNKSNTFNDTLLMLNNNETIDRFGLLPSKPNGSPATPAEIFIDPPGLWILNLLCYYSGKHNESFVRFIMANQSSSGETRPYDCPLIIASFRILSLIVKLLGIGKPPRDEGHEFYPMLLKHEEPLEEFFSIGLSLFNRTWHEIHATFNDLDIACDFLAEKFHKILANPNATVSFENFQKELSKISYTEISHRWREERLKREQRKEEMPAIQELKRLLLPEMTTIVRQNRLNYLVRGTRFDKYTAKGQRLKDKFWYCRLSPNHKTLLYGDVDEDCKNLDEKLTSKFDIADAGRLVVGKECPHMRDSKGKKTTMSLAFALIPRDDDSINGQQPQPLCFVAGKPEIFDYWIDGLNSLLQQDMTSNETKKDVEMLLDLDVKLRLLDIEGLNIPDQAPELPPSPPDYDFEYRPQHHTIGLTAALAAGRKAAIIAWAGVRRYAFVTCEVNSKDKSYQWILEWITRQSYRTQHVSMCTEFYEDEAGRISTRFAYIPSPGIHFFRYRGAIFRCERVREQMDALAGRPYEVVTLTTLGRDKSIFSYIFDEARTIALAEAANKTATYVPFGHEWRVFGQARSKRPIDSVILDDGVAETLVNDVERFLSSAEWYHKRGIPYRRGYLLHGPPGSGKSSFIFALAGHLNYSICVLNLSDPSLTDDRLLHLVNTAPKDSLVLLEDIDCSVRPRTDDGHPERWEGLSRVTYSGLLNTLDGVVGSDARILMMTTNHLKLLDDTLTRPGRVDVKMLIDDASDRQLKRAFLRFFPTTSSSDGDEFVRHVRRTYPRPISMARIQAHFLLNRDDPKSALEQPIQ</sequence>
<dbReference type="Gene3D" id="1.20.144.10">
    <property type="entry name" value="Phosphatidic acid phosphatase type 2/haloperoxidase"/>
    <property type="match status" value="1"/>
</dbReference>
<keyword evidence="9" id="KW-0547">Nucleotide-binding</keyword>
<keyword evidence="8 23" id="KW-0812">Transmembrane</keyword>
<evidence type="ECO:0000256" key="11">
    <source>
        <dbReference type="ARBA" id="ARBA00022801"/>
    </source>
</evidence>
<evidence type="ECO:0000256" key="9">
    <source>
        <dbReference type="ARBA" id="ARBA00022741"/>
    </source>
</evidence>
<evidence type="ECO:0000256" key="1">
    <source>
        <dbReference type="ARBA" id="ARBA00004141"/>
    </source>
</evidence>
<evidence type="ECO:0000256" key="6">
    <source>
        <dbReference type="ARBA" id="ARBA00014821"/>
    </source>
</evidence>
<comment type="subcellular location">
    <subcellularLocation>
        <location evidence="1">Membrane</location>
        <topology evidence="1">Multi-pass membrane protein</topology>
    </subcellularLocation>
    <subcellularLocation>
        <location evidence="2">Mitochondrion inner membrane</location>
        <topology evidence="2">Single-pass membrane protein</topology>
    </subcellularLocation>
</comment>
<dbReference type="SUPFAM" id="SSF48317">
    <property type="entry name" value="Acid phosphatase/Vanadium-dependent haloperoxidase"/>
    <property type="match status" value="1"/>
</dbReference>
<dbReference type="InterPro" id="IPR000326">
    <property type="entry name" value="PAP2/HPO"/>
</dbReference>
<gene>
    <name evidence="25" type="primary">BCS1L</name>
    <name evidence="25" type="ORF">DERF_001139</name>
</gene>
<dbReference type="InterPro" id="IPR011993">
    <property type="entry name" value="PH-like_dom_sf"/>
</dbReference>
<dbReference type="SMART" id="SM00382">
    <property type="entry name" value="AAA"/>
    <property type="match status" value="1"/>
</dbReference>
<keyword evidence="11" id="KW-0378">Hydrolase</keyword>
<evidence type="ECO:0000256" key="4">
    <source>
        <dbReference type="ARBA" id="ARBA00007448"/>
    </source>
</evidence>
<comment type="similarity">
    <text evidence="4">Belongs to the AAA ATPase family. BCS1 subfamily.</text>
</comment>
<dbReference type="InterPro" id="IPR006816">
    <property type="entry name" value="ELMO_dom"/>
</dbReference>
<dbReference type="CDD" id="cd19510">
    <property type="entry name" value="RecA-like_BCS1"/>
    <property type="match status" value="1"/>
</dbReference>
<feature type="transmembrane region" description="Helical" evidence="23">
    <location>
        <begin position="160"/>
        <end position="181"/>
    </location>
</feature>
<feature type="compositionally biased region" description="Low complexity" evidence="22">
    <location>
        <begin position="602"/>
        <end position="630"/>
    </location>
</feature>
<reference evidence="25" key="1">
    <citation type="submission" date="2013-05" db="EMBL/GenBank/DDBJ databases">
        <authorList>
            <person name="Yim A.K.Y."/>
            <person name="Chan T.F."/>
            <person name="Ji K.M."/>
            <person name="Liu X.Y."/>
            <person name="Zhou J.W."/>
            <person name="Li R.Q."/>
            <person name="Yang K.Y."/>
            <person name="Li J."/>
            <person name="Li M."/>
            <person name="Law P.T.W."/>
            <person name="Wu Y.L."/>
            <person name="Cai Z.L."/>
            <person name="Qin H."/>
            <person name="Bao Y."/>
            <person name="Leung R.K.K."/>
            <person name="Ng P.K.S."/>
            <person name="Zou J."/>
            <person name="Zhong X.J."/>
            <person name="Ran P.X."/>
            <person name="Zhong N.S."/>
            <person name="Liu Z.G."/>
            <person name="Tsui S.K.W."/>
        </authorList>
    </citation>
    <scope>NUCLEOTIDE SEQUENCE</scope>
    <source>
        <strain evidence="25">Derf</strain>
        <tissue evidence="25">Whole organism</tissue>
    </source>
</reference>
<dbReference type="InterPro" id="IPR050747">
    <property type="entry name" value="Mitochondrial_chaperone_BCS1"/>
</dbReference>
<dbReference type="PROSITE" id="PS51335">
    <property type="entry name" value="ELMO"/>
    <property type="match status" value="1"/>
</dbReference>
<dbReference type="InterPro" id="IPR039667">
    <property type="entry name" value="Dolichyldiphosphatase_PAP2"/>
</dbReference>
<protein>
    <recommendedName>
        <fullName evidence="6">Dolichyldiphosphatase 1</fullName>
        <ecNumber evidence="5">3.6.1.43</ecNumber>
    </recommendedName>
    <alternativeName>
        <fullName evidence="19">BCS1-like protein</fullName>
    </alternativeName>
    <alternativeName>
        <fullName evidence="18">Dolichyl pyrophosphate phosphatase 1</fullName>
    </alternativeName>
    <alternativeName>
        <fullName evidence="7">Mitochondrial chaperone BCS1</fullName>
    </alternativeName>
</protein>
<evidence type="ECO:0000256" key="18">
    <source>
        <dbReference type="ARBA" id="ARBA00030292"/>
    </source>
</evidence>
<dbReference type="Gene3D" id="2.30.29.30">
    <property type="entry name" value="Pleckstrin-homology domain (PH domain)/Phosphotyrosine-binding domain (PTB)"/>
    <property type="match status" value="1"/>
</dbReference>
<feature type="transmembrane region" description="Helical" evidence="23">
    <location>
        <begin position="49"/>
        <end position="68"/>
    </location>
</feature>
<keyword evidence="12" id="KW-0067">ATP-binding</keyword>
<evidence type="ECO:0000256" key="19">
    <source>
        <dbReference type="ARBA" id="ARBA00032816"/>
    </source>
</evidence>
<comment type="function">
    <text evidence="16">Involved in cytoskeletal rearrangements required for phagocytosis of apoptotic cells and cell motility. Acts in association with DOCK1 and CRK. Was initially proposed to be required in complex with DOCK1 to activate Rac Rho small GTPases. May enhance the guanine nucleotide exchange factor (GEF) activity of DOCK1.</text>
</comment>
<feature type="transmembrane region" description="Helical" evidence="23">
    <location>
        <begin position="128"/>
        <end position="148"/>
    </location>
</feature>
<dbReference type="InterPro" id="IPR014851">
    <property type="entry name" value="BCS1_N"/>
</dbReference>
<evidence type="ECO:0000256" key="8">
    <source>
        <dbReference type="ARBA" id="ARBA00022692"/>
    </source>
</evidence>
<evidence type="ECO:0000256" key="12">
    <source>
        <dbReference type="ARBA" id="ARBA00022840"/>
    </source>
</evidence>
<evidence type="ECO:0000256" key="22">
    <source>
        <dbReference type="SAM" id="MobiDB-lite"/>
    </source>
</evidence>
<comment type="catalytic activity">
    <reaction evidence="20">
        <text>a di-trans,poly-cis-dolichyl diphosphate + H2O = a di-trans,poly-cis-dolichyl phosphate + phosphate + H(+)</text>
        <dbReference type="Rhea" id="RHEA:14385"/>
        <dbReference type="Rhea" id="RHEA-COMP:19498"/>
        <dbReference type="Rhea" id="RHEA-COMP:19506"/>
        <dbReference type="ChEBI" id="CHEBI:15377"/>
        <dbReference type="ChEBI" id="CHEBI:15378"/>
        <dbReference type="ChEBI" id="CHEBI:43474"/>
        <dbReference type="ChEBI" id="CHEBI:57497"/>
        <dbReference type="ChEBI" id="CHEBI:57683"/>
        <dbReference type="EC" id="3.6.1.43"/>
    </reaction>
</comment>